<comment type="caution">
    <text evidence="2">The sequence shown here is derived from an EMBL/GenBank/DDBJ whole genome shotgun (WGS) entry which is preliminary data.</text>
</comment>
<protein>
    <submittedName>
        <fullName evidence="2">GNAT family N-acetyltransferase</fullName>
    </submittedName>
</protein>
<dbReference type="OrthoDB" id="9808976at2"/>
<evidence type="ECO:0000259" key="1">
    <source>
        <dbReference type="Pfam" id="PF13480"/>
    </source>
</evidence>
<name>A0A4U6R1F1_9GAMM</name>
<accession>A0A4U6R1F1</accession>
<sequence>MARPLAGGSESHSQGGDTVSVRLEVRALSEKEFGSVEKDWARLLHTSTADPLFMSWPWLYSWWETWGSRLGLELVLLGVYLPDGKQLVGIAPLYRHRFRIAIGMKVTRLHFLGNAWRVSPTVRTEYVGLIVEPQREREVADAVARYLCATEWDELMIPDSQQINGGTFGKALAEHCNAIPLLRSESQGIRVDTTGSFRTWAESLGANTRLKAFNRRAVFEKELSGHWQPVEEDQVSQSRFMDSLNDFHQRRWGKPCFDRQALEFHLKLLGRLGSNQRPELSGLVADGKVVSVLYDIRAGERIYNLQSGYDESLHRKLSLGTLHLGYAIERAFHHPSVCCYDLLAGSGKKTFYKSHFHGQQVDFPTLDFVRSPILRAAYHCRPWLPGNLVSRINRVFRL</sequence>
<dbReference type="InterPro" id="IPR038740">
    <property type="entry name" value="BioF2-like_GNAT_dom"/>
</dbReference>
<proteinExistence type="predicted"/>
<evidence type="ECO:0000313" key="2">
    <source>
        <dbReference type="EMBL" id="TKV67193.1"/>
    </source>
</evidence>
<dbReference type="Pfam" id="PF13480">
    <property type="entry name" value="Acetyltransf_6"/>
    <property type="match status" value="1"/>
</dbReference>
<dbReference type="GO" id="GO:0016740">
    <property type="term" value="F:transferase activity"/>
    <property type="evidence" value="ECO:0007669"/>
    <property type="project" value="UniProtKB-KW"/>
</dbReference>
<dbReference type="EMBL" id="SZYH01000001">
    <property type="protein sequence ID" value="TKV67193.1"/>
    <property type="molecule type" value="Genomic_DNA"/>
</dbReference>
<dbReference type="RefSeq" id="WP_137434613.1">
    <property type="nucleotide sequence ID" value="NZ_SZYH01000001.1"/>
</dbReference>
<feature type="domain" description="BioF2-like acetyltransferase" evidence="1">
    <location>
        <begin position="232"/>
        <end position="346"/>
    </location>
</feature>
<keyword evidence="2" id="KW-0808">Transferase</keyword>
<dbReference type="AlphaFoldDB" id="A0A4U6R1F1"/>
<organism evidence="2 3">
    <name type="scientific">Marinobacter panjinensis</name>
    <dbReference type="NCBI Taxonomy" id="2576384"/>
    <lineage>
        <taxon>Bacteria</taxon>
        <taxon>Pseudomonadati</taxon>
        <taxon>Pseudomonadota</taxon>
        <taxon>Gammaproteobacteria</taxon>
        <taxon>Pseudomonadales</taxon>
        <taxon>Marinobacteraceae</taxon>
        <taxon>Marinobacter</taxon>
    </lineage>
</organism>
<dbReference type="InterPro" id="IPR016181">
    <property type="entry name" value="Acyl_CoA_acyltransferase"/>
</dbReference>
<reference evidence="2 3" key="1">
    <citation type="submission" date="2019-05" db="EMBL/GenBank/DDBJ databases">
        <title>Marinobacter panjinensis sp. nov., a moderately halophilic bacterium isolated from sea tidal flat environment.</title>
        <authorList>
            <person name="Yang W."/>
            <person name="An M."/>
            <person name="He W."/>
            <person name="Luo X."/>
            <person name="Zhu L."/>
            <person name="Chen G."/>
            <person name="Zhang Y."/>
            <person name="Wang Y."/>
        </authorList>
    </citation>
    <scope>NUCLEOTIDE SEQUENCE [LARGE SCALE GENOMIC DNA]</scope>
    <source>
        <strain evidence="2 3">PJ-16</strain>
    </source>
</reference>
<keyword evidence="3" id="KW-1185">Reference proteome</keyword>
<gene>
    <name evidence="2" type="ORF">FDP08_03360</name>
</gene>
<dbReference type="Proteomes" id="UP000308488">
    <property type="component" value="Unassembled WGS sequence"/>
</dbReference>
<evidence type="ECO:0000313" key="3">
    <source>
        <dbReference type="Proteomes" id="UP000308488"/>
    </source>
</evidence>
<dbReference type="SUPFAM" id="SSF55729">
    <property type="entry name" value="Acyl-CoA N-acyltransferases (Nat)"/>
    <property type="match status" value="1"/>
</dbReference>